<proteinExistence type="predicted"/>
<evidence type="ECO:0000313" key="2">
    <source>
        <dbReference type="Proteomes" id="UP001150924"/>
    </source>
</evidence>
<dbReference type="Proteomes" id="UP001150924">
    <property type="component" value="Unassembled WGS sequence"/>
</dbReference>
<gene>
    <name evidence="1" type="ORF">OV079_01885</name>
</gene>
<dbReference type="EMBL" id="JAPNKE010000002">
    <property type="protein sequence ID" value="MCY1004334.1"/>
    <property type="molecule type" value="Genomic_DNA"/>
</dbReference>
<name>A0A9X3IVD2_9BACT</name>
<reference evidence="1" key="1">
    <citation type="submission" date="2022-11" db="EMBL/GenBank/DDBJ databases">
        <title>Minimal conservation of predation-associated metabolite biosynthetic gene clusters underscores biosynthetic potential of Myxococcota including descriptions for ten novel species: Archangium lansinium sp. nov., Myxococcus landrumus sp. nov., Nannocystis bai.</title>
        <authorList>
            <person name="Ahearne A."/>
            <person name="Stevens C."/>
            <person name="Phillips K."/>
        </authorList>
    </citation>
    <scope>NUCLEOTIDE SEQUENCE</scope>
    <source>
        <strain evidence="1">Na p29</strain>
    </source>
</reference>
<comment type="caution">
    <text evidence="1">The sequence shown here is derived from an EMBL/GenBank/DDBJ whole genome shotgun (WGS) entry which is preliminary data.</text>
</comment>
<dbReference type="AlphaFoldDB" id="A0A9X3IVD2"/>
<keyword evidence="2" id="KW-1185">Reference proteome</keyword>
<evidence type="ECO:0000313" key="1">
    <source>
        <dbReference type="EMBL" id="MCY1004334.1"/>
    </source>
</evidence>
<organism evidence="1 2">
    <name type="scientific">Nannocystis pusilla</name>
    <dbReference type="NCBI Taxonomy" id="889268"/>
    <lineage>
        <taxon>Bacteria</taxon>
        <taxon>Pseudomonadati</taxon>
        <taxon>Myxococcota</taxon>
        <taxon>Polyangia</taxon>
        <taxon>Nannocystales</taxon>
        <taxon>Nannocystaceae</taxon>
        <taxon>Nannocystis</taxon>
    </lineage>
</organism>
<sequence length="79" mass="8365">MCSSRRAITGKRAHSALPQTMKAAARAITARSTGAWTAKRMPATIAPTTRSGVCGGGFRVGRQRTTWTTTSEKTQALNA</sequence>
<accession>A0A9X3IVD2</accession>
<protein>
    <submittedName>
        <fullName evidence="1">Uncharacterized protein</fullName>
    </submittedName>
</protein>